<evidence type="ECO:0000259" key="12">
    <source>
        <dbReference type="Pfam" id="PF00156"/>
    </source>
</evidence>
<dbReference type="Proteomes" id="UP000663879">
    <property type="component" value="Unassembled WGS sequence"/>
</dbReference>
<name>A0A813M500_9BILA</name>
<evidence type="ECO:0000256" key="7">
    <source>
        <dbReference type="ARBA" id="ARBA00017366"/>
    </source>
</evidence>
<dbReference type="PANTHER" id="PTHR32315:SF3">
    <property type="entry name" value="ADENINE PHOSPHORIBOSYLTRANSFERASE"/>
    <property type="match status" value="1"/>
</dbReference>
<evidence type="ECO:0000256" key="3">
    <source>
        <dbReference type="ARBA" id="ARBA00004496"/>
    </source>
</evidence>
<comment type="catalytic activity">
    <reaction evidence="1">
        <text>AMP + diphosphate = 5-phospho-alpha-D-ribose 1-diphosphate + adenine</text>
        <dbReference type="Rhea" id="RHEA:16609"/>
        <dbReference type="ChEBI" id="CHEBI:16708"/>
        <dbReference type="ChEBI" id="CHEBI:33019"/>
        <dbReference type="ChEBI" id="CHEBI:58017"/>
        <dbReference type="ChEBI" id="CHEBI:456215"/>
        <dbReference type="EC" id="2.4.2.7"/>
    </reaction>
</comment>
<dbReference type="AlphaFoldDB" id="A0A813M500"/>
<dbReference type="GO" id="GO:0016208">
    <property type="term" value="F:AMP binding"/>
    <property type="evidence" value="ECO:0007669"/>
    <property type="project" value="TreeGrafter"/>
</dbReference>
<evidence type="ECO:0000256" key="9">
    <source>
        <dbReference type="ARBA" id="ARBA00022676"/>
    </source>
</evidence>
<dbReference type="EC" id="2.4.2.7" evidence="6"/>
<dbReference type="GO" id="GO:0005737">
    <property type="term" value="C:cytoplasm"/>
    <property type="evidence" value="ECO:0007669"/>
    <property type="project" value="UniProtKB-SubCell"/>
</dbReference>
<dbReference type="NCBIfam" id="NF002634">
    <property type="entry name" value="PRK02304.1-3"/>
    <property type="match status" value="1"/>
</dbReference>
<dbReference type="InterPro" id="IPR029057">
    <property type="entry name" value="PRTase-like"/>
</dbReference>
<evidence type="ECO:0000256" key="10">
    <source>
        <dbReference type="ARBA" id="ARBA00022679"/>
    </source>
</evidence>
<evidence type="ECO:0000256" key="4">
    <source>
        <dbReference type="ARBA" id="ARBA00004659"/>
    </source>
</evidence>
<dbReference type="Gene3D" id="3.40.50.2020">
    <property type="match status" value="1"/>
</dbReference>
<dbReference type="FunFam" id="3.40.50.2020:FF:000021">
    <property type="entry name" value="Adenine phosphoribosyltransferase"/>
    <property type="match status" value="1"/>
</dbReference>
<dbReference type="NCBIfam" id="NF002636">
    <property type="entry name" value="PRK02304.1-5"/>
    <property type="match status" value="1"/>
</dbReference>
<dbReference type="UniPathway" id="UPA00588">
    <property type="reaction ID" value="UER00646"/>
</dbReference>
<dbReference type="NCBIfam" id="TIGR01090">
    <property type="entry name" value="apt"/>
    <property type="match status" value="1"/>
</dbReference>
<evidence type="ECO:0000256" key="2">
    <source>
        <dbReference type="ARBA" id="ARBA00003968"/>
    </source>
</evidence>
<dbReference type="GO" id="GO:0044209">
    <property type="term" value="P:AMP salvage"/>
    <property type="evidence" value="ECO:0007669"/>
    <property type="project" value="UniProtKB-UniPathway"/>
</dbReference>
<protein>
    <recommendedName>
        <fullName evidence="7">Adenine phosphoribosyltransferase</fullName>
        <ecNumber evidence="6">2.4.2.7</ecNumber>
    </recommendedName>
</protein>
<dbReference type="PANTHER" id="PTHR32315">
    <property type="entry name" value="ADENINE PHOSPHORIBOSYLTRANSFERASE"/>
    <property type="match status" value="1"/>
</dbReference>
<dbReference type="GO" id="GO:0006166">
    <property type="term" value="P:purine ribonucleoside salvage"/>
    <property type="evidence" value="ECO:0007669"/>
    <property type="project" value="UniProtKB-KW"/>
</dbReference>
<comment type="similarity">
    <text evidence="5">Belongs to the purine/pyrimidine phosphoribosyltransferase family.</text>
</comment>
<dbReference type="EMBL" id="CAJNOC010000055">
    <property type="protein sequence ID" value="CAF0710294.1"/>
    <property type="molecule type" value="Genomic_DNA"/>
</dbReference>
<evidence type="ECO:0000256" key="8">
    <source>
        <dbReference type="ARBA" id="ARBA00022490"/>
    </source>
</evidence>
<keyword evidence="8" id="KW-0963">Cytoplasm</keyword>
<dbReference type="InterPro" id="IPR000836">
    <property type="entry name" value="PRTase_dom"/>
</dbReference>
<feature type="domain" description="Phosphoribosyltransferase" evidence="12">
    <location>
        <begin position="36"/>
        <end position="159"/>
    </location>
</feature>
<gene>
    <name evidence="13" type="ORF">OXX778_LOCUS959</name>
</gene>
<evidence type="ECO:0000256" key="1">
    <source>
        <dbReference type="ARBA" id="ARBA00000868"/>
    </source>
</evidence>
<keyword evidence="11" id="KW-0660">Purine salvage</keyword>
<keyword evidence="9" id="KW-0328">Glycosyltransferase</keyword>
<dbReference type="HAMAP" id="MF_00004">
    <property type="entry name" value="Aden_phosphoribosyltr"/>
    <property type="match status" value="1"/>
</dbReference>
<keyword evidence="14" id="KW-1185">Reference proteome</keyword>
<evidence type="ECO:0000256" key="6">
    <source>
        <dbReference type="ARBA" id="ARBA00011893"/>
    </source>
</evidence>
<comment type="subcellular location">
    <subcellularLocation>
        <location evidence="3">Cytoplasm</location>
    </subcellularLocation>
</comment>
<evidence type="ECO:0000256" key="11">
    <source>
        <dbReference type="ARBA" id="ARBA00022726"/>
    </source>
</evidence>
<proteinExistence type="inferred from homology"/>
<evidence type="ECO:0000313" key="14">
    <source>
        <dbReference type="Proteomes" id="UP000663879"/>
    </source>
</evidence>
<dbReference type="GO" id="GO:0002055">
    <property type="term" value="F:adenine binding"/>
    <property type="evidence" value="ECO:0007669"/>
    <property type="project" value="TreeGrafter"/>
</dbReference>
<dbReference type="InterPro" id="IPR050054">
    <property type="entry name" value="UPRTase/APRTase"/>
</dbReference>
<accession>A0A813M500</accession>
<evidence type="ECO:0000256" key="5">
    <source>
        <dbReference type="ARBA" id="ARBA00008391"/>
    </source>
</evidence>
<dbReference type="GO" id="GO:0003999">
    <property type="term" value="F:adenine phosphoribosyltransferase activity"/>
    <property type="evidence" value="ECO:0007669"/>
    <property type="project" value="UniProtKB-EC"/>
</dbReference>
<comment type="pathway">
    <text evidence="4">Purine metabolism; AMP biosynthesis via salvage pathway; AMP from adenine: step 1/1.</text>
</comment>
<dbReference type="CDD" id="cd06223">
    <property type="entry name" value="PRTases_typeI"/>
    <property type="match status" value="1"/>
</dbReference>
<dbReference type="Pfam" id="PF00156">
    <property type="entry name" value="Pribosyltran"/>
    <property type="match status" value="1"/>
</dbReference>
<sequence length="183" mass="20306">MSDNSFEKDIEFLTANLDRYADFPKPGINFRDTFALFRNPVTYKKVIDIFTDHISKLGADVIVGLESRGFILGGAICYNLGIPFVPIRKKGKLPGKVVEFKYELEYGQDVFEIQEAAIKKGAKVVIVDDLIATGGSCMAAIELLKKVQAEVVECVVLVELTDLDWRSKVSTKTTSFIKIDSSS</sequence>
<keyword evidence="10" id="KW-0808">Transferase</keyword>
<dbReference type="OrthoDB" id="363185at2759"/>
<dbReference type="GO" id="GO:0006168">
    <property type="term" value="P:adenine salvage"/>
    <property type="evidence" value="ECO:0007669"/>
    <property type="project" value="InterPro"/>
</dbReference>
<comment type="caution">
    <text evidence="13">The sequence shown here is derived from an EMBL/GenBank/DDBJ whole genome shotgun (WGS) entry which is preliminary data.</text>
</comment>
<reference evidence="13" key="1">
    <citation type="submission" date="2021-02" db="EMBL/GenBank/DDBJ databases">
        <authorList>
            <person name="Nowell W R."/>
        </authorList>
    </citation>
    <scope>NUCLEOTIDE SEQUENCE</scope>
    <source>
        <strain evidence="13">Ploen Becks lab</strain>
    </source>
</reference>
<dbReference type="SUPFAM" id="SSF53271">
    <property type="entry name" value="PRTase-like"/>
    <property type="match status" value="1"/>
</dbReference>
<dbReference type="InterPro" id="IPR005764">
    <property type="entry name" value="Ade_phspho_trans"/>
</dbReference>
<evidence type="ECO:0000313" key="13">
    <source>
        <dbReference type="EMBL" id="CAF0710294.1"/>
    </source>
</evidence>
<organism evidence="13 14">
    <name type="scientific">Brachionus calyciflorus</name>
    <dbReference type="NCBI Taxonomy" id="104777"/>
    <lineage>
        <taxon>Eukaryota</taxon>
        <taxon>Metazoa</taxon>
        <taxon>Spiralia</taxon>
        <taxon>Gnathifera</taxon>
        <taxon>Rotifera</taxon>
        <taxon>Eurotatoria</taxon>
        <taxon>Monogononta</taxon>
        <taxon>Pseudotrocha</taxon>
        <taxon>Ploima</taxon>
        <taxon>Brachionidae</taxon>
        <taxon>Brachionus</taxon>
    </lineage>
</organism>
<comment type="function">
    <text evidence="2">Catalyzes a salvage reaction resulting in the formation of AMP, that is energically less costly than de novo synthesis.</text>
</comment>